<feature type="domain" description="Ig-like" evidence="6">
    <location>
        <begin position="360"/>
        <end position="461"/>
    </location>
</feature>
<protein>
    <submittedName>
        <fullName evidence="7">Hemicentin-1</fullName>
    </submittedName>
</protein>
<evidence type="ECO:0000259" key="6">
    <source>
        <dbReference type="PROSITE" id="PS50835"/>
    </source>
</evidence>
<evidence type="ECO:0000256" key="3">
    <source>
        <dbReference type="ARBA" id="ARBA00023157"/>
    </source>
</evidence>
<dbReference type="SUPFAM" id="SSF48726">
    <property type="entry name" value="Immunoglobulin"/>
    <property type="match status" value="6"/>
</dbReference>
<keyword evidence="4" id="KW-0393">Immunoglobulin domain</keyword>
<evidence type="ECO:0000313" key="7">
    <source>
        <dbReference type="EMBL" id="PFX13974.1"/>
    </source>
</evidence>
<dbReference type="AlphaFoldDB" id="A0A2B4R6J8"/>
<keyword evidence="2" id="KW-0677">Repeat</keyword>
<dbReference type="PROSITE" id="PS50835">
    <property type="entry name" value="IG_LIKE"/>
    <property type="match status" value="6"/>
</dbReference>
<dbReference type="SMART" id="SM00406">
    <property type="entry name" value="IGv"/>
    <property type="match status" value="5"/>
</dbReference>
<dbReference type="InterPro" id="IPR036179">
    <property type="entry name" value="Ig-like_dom_sf"/>
</dbReference>
<sequence length="1175" mass="131654">MNNTKQIIDNHNQRILNSSEYINNAAGDANIKDNKTCNCREKNTSSINRNCLQPSVIYEATVTRKDNSTTDKYIGIKENDFSKRYRNHTASFRRAKHRDSIELSKHIRTLKDSNVDHFTSWRQQDWSSIESYSDPNLMWAAWKQLFLECVDKHAPLHVKRARVSKSPWITPYLKKRMHDRDILKLKASRSKDANDWLQFKKCRNLVNNEIKKAKELFYKRALDENEGNSRQTWRIVNELMSRKTNNCSIKEIKSNGNSIYGPPELADAFNNHFSSIGPKLASQIYSNNGPSHLHYLEGTDKRFELKCINPSKVFSLLSKLCKSKATGLDMISSRLLRECADLIADPLCSIFNQSIRSVRPIVNISATPENKSFPISTNITLNCKAEPRTKDEEYIDRWVEYIKWYDPRGGGGRVTCKQPSKAPAGYTCPLVLKNLTVDESGRYICQAGNGYHRHCTRKSFELRILGATLKLIGVPRDQRADIGANVTFTCTSKGFPRPNISWIKNNASFTLQSNPRLKLINHLLDYKSIQSQLFMSGVSKEDFGGYQCEAKNIVGKKLSFPAFLTLKEFSGAQVPEIVEGPKNQSVSISSNVIFNCTAKGFPRPTINWVKDNTSHSLKSNPRARVIQNNRTIRSQLLITGVDMEDYGEYHCIANNSIGRSQSRVAVLKRGGGGQRKLETIPPGPDGYSSPYLRCTMCVGQAVTYFVGDKDCPTVECMSCGQKVDYGHLRVHKEESKESTLKDCGDELSDPFFQAGPSHIDLTSASEKIGAEGQTASVDTKARPSLDSTYEKRNYCTYDQTPQIVQDPKSQSASIGSNATFSCTARGFPRPTIHWIKDNASNPLQSNPRASVIQDRPRNRSQLFISRVEMGDYGKYQCIANNSIGRSQSGVAILSKDVQKLEVVDGPKNQSVSIGFNATFSCTVKGVPRPTIHWIKDNASYPLESNPRASVIQDSNEIRSLLLLTGVQKEDFGKYQCIANNSFGRSQSGVAFLNKDVQKPEIVQGPKNQSAWIGSNATFSCTAKGFPRPTIQWIKDNVSYPLQSNPRASVTLDGPTNRGQLFITRVEMEDYGNYQCLAKNSVGGSHSGKAVLSKATTTPTPVTERQLEDSASHTTIIAVSCVLIAALICVVIGFLWNRCRNRDNIHAQYTQTVAIRLRSLTNRQTESRILREHTGF</sequence>
<keyword evidence="5" id="KW-1133">Transmembrane helix</keyword>
<feature type="domain" description="Ig-like" evidence="6">
    <location>
        <begin position="999"/>
        <end position="1092"/>
    </location>
</feature>
<dbReference type="OrthoDB" id="6088938at2759"/>
<evidence type="ECO:0000313" key="8">
    <source>
        <dbReference type="Proteomes" id="UP000225706"/>
    </source>
</evidence>
<keyword evidence="5" id="KW-0812">Transmembrane</keyword>
<feature type="domain" description="Ig-like" evidence="6">
    <location>
        <begin position="801"/>
        <end position="898"/>
    </location>
</feature>
<keyword evidence="8" id="KW-1185">Reference proteome</keyword>
<evidence type="ECO:0000256" key="4">
    <source>
        <dbReference type="ARBA" id="ARBA00023319"/>
    </source>
</evidence>
<keyword evidence="3" id="KW-1015">Disulfide bond</keyword>
<dbReference type="InterPro" id="IPR051170">
    <property type="entry name" value="Neural/epithelial_adhesion"/>
</dbReference>
<dbReference type="InterPro" id="IPR003599">
    <property type="entry name" value="Ig_sub"/>
</dbReference>
<dbReference type="SMART" id="SM00408">
    <property type="entry name" value="IGc2"/>
    <property type="match status" value="6"/>
</dbReference>
<feature type="domain" description="Ig-like" evidence="6">
    <location>
        <begin position="575"/>
        <end position="665"/>
    </location>
</feature>
<dbReference type="InterPro" id="IPR007110">
    <property type="entry name" value="Ig-like_dom"/>
</dbReference>
<dbReference type="EMBL" id="LSMT01000861">
    <property type="protein sequence ID" value="PFX13974.1"/>
    <property type="molecule type" value="Genomic_DNA"/>
</dbReference>
<dbReference type="InterPro" id="IPR013098">
    <property type="entry name" value="Ig_I-set"/>
</dbReference>
<feature type="domain" description="Ig-like" evidence="6">
    <location>
        <begin position="469"/>
        <end position="559"/>
    </location>
</feature>
<dbReference type="InterPro" id="IPR003598">
    <property type="entry name" value="Ig_sub2"/>
</dbReference>
<organism evidence="7 8">
    <name type="scientific">Stylophora pistillata</name>
    <name type="common">Smooth cauliflower coral</name>
    <dbReference type="NCBI Taxonomy" id="50429"/>
    <lineage>
        <taxon>Eukaryota</taxon>
        <taxon>Metazoa</taxon>
        <taxon>Cnidaria</taxon>
        <taxon>Anthozoa</taxon>
        <taxon>Hexacorallia</taxon>
        <taxon>Scleractinia</taxon>
        <taxon>Astrocoeniina</taxon>
        <taxon>Pocilloporidae</taxon>
        <taxon>Stylophora</taxon>
    </lineage>
</organism>
<gene>
    <name evidence="7" type="primary">HMCN1</name>
    <name evidence="7" type="ORF">AWC38_SpisGene21913</name>
</gene>
<proteinExistence type="predicted"/>
<name>A0A2B4R6J8_STYPI</name>
<dbReference type="PANTHER" id="PTHR12231">
    <property type="entry name" value="CTX-RELATED TYPE I TRANSMEMBRANE PROTEIN"/>
    <property type="match status" value="1"/>
</dbReference>
<dbReference type="InterPro" id="IPR013106">
    <property type="entry name" value="Ig_V-set"/>
</dbReference>
<dbReference type="FunFam" id="2.60.40.10:FF:000032">
    <property type="entry name" value="palladin isoform X1"/>
    <property type="match status" value="4"/>
</dbReference>
<feature type="domain" description="Ig-like" evidence="6">
    <location>
        <begin position="900"/>
        <end position="990"/>
    </location>
</feature>
<dbReference type="SMART" id="SM00409">
    <property type="entry name" value="IG"/>
    <property type="match status" value="6"/>
</dbReference>
<dbReference type="Pfam" id="PF13927">
    <property type="entry name" value="Ig_3"/>
    <property type="match status" value="2"/>
</dbReference>
<dbReference type="PANTHER" id="PTHR12231:SF253">
    <property type="entry name" value="DPR-INTERACTING PROTEIN ETA, ISOFORM B-RELATED"/>
    <property type="match status" value="1"/>
</dbReference>
<comment type="caution">
    <text evidence="7">The sequence shown here is derived from an EMBL/GenBank/DDBJ whole genome shotgun (WGS) entry which is preliminary data.</text>
</comment>
<dbReference type="InterPro" id="IPR013783">
    <property type="entry name" value="Ig-like_fold"/>
</dbReference>
<feature type="transmembrane region" description="Helical" evidence="5">
    <location>
        <begin position="1115"/>
        <end position="1135"/>
    </location>
</feature>
<reference evidence="8" key="1">
    <citation type="journal article" date="2017" name="bioRxiv">
        <title>Comparative analysis of the genomes of Stylophora pistillata and Acropora digitifera provides evidence for extensive differences between species of corals.</title>
        <authorList>
            <person name="Voolstra C.R."/>
            <person name="Li Y."/>
            <person name="Liew Y.J."/>
            <person name="Baumgarten S."/>
            <person name="Zoccola D."/>
            <person name="Flot J.-F."/>
            <person name="Tambutte S."/>
            <person name="Allemand D."/>
            <person name="Aranda M."/>
        </authorList>
    </citation>
    <scope>NUCLEOTIDE SEQUENCE [LARGE SCALE GENOMIC DNA]</scope>
</reference>
<dbReference type="Pfam" id="PF07679">
    <property type="entry name" value="I-set"/>
    <property type="match status" value="3"/>
</dbReference>
<keyword evidence="1" id="KW-0732">Signal</keyword>
<dbReference type="Proteomes" id="UP000225706">
    <property type="component" value="Unassembled WGS sequence"/>
</dbReference>
<evidence type="ECO:0000256" key="5">
    <source>
        <dbReference type="SAM" id="Phobius"/>
    </source>
</evidence>
<dbReference type="Gene3D" id="2.60.40.10">
    <property type="entry name" value="Immunoglobulins"/>
    <property type="match status" value="6"/>
</dbReference>
<keyword evidence="5" id="KW-0472">Membrane</keyword>
<accession>A0A2B4R6J8</accession>
<evidence type="ECO:0000256" key="2">
    <source>
        <dbReference type="ARBA" id="ARBA00022737"/>
    </source>
</evidence>
<evidence type="ECO:0000256" key="1">
    <source>
        <dbReference type="ARBA" id="ARBA00022729"/>
    </source>
</evidence>